<dbReference type="SUPFAM" id="SSF48452">
    <property type="entry name" value="TPR-like"/>
    <property type="match status" value="1"/>
</dbReference>
<name>A0ABU8EN32_9GAMM</name>
<dbReference type="Pfam" id="PF14559">
    <property type="entry name" value="TPR_19"/>
    <property type="match status" value="1"/>
</dbReference>
<dbReference type="EMBL" id="JBAWKS010000001">
    <property type="protein sequence ID" value="MEI4548378.1"/>
    <property type="molecule type" value="Genomic_DNA"/>
</dbReference>
<dbReference type="RefSeq" id="WP_336434359.1">
    <property type="nucleotide sequence ID" value="NZ_JBAWKS010000001.1"/>
</dbReference>
<feature type="transmembrane region" description="Helical" evidence="2">
    <location>
        <begin position="43"/>
        <end position="61"/>
    </location>
</feature>
<organism evidence="3 4">
    <name type="scientific">Pseudoalteromonas spongiae</name>
    <dbReference type="NCBI Taxonomy" id="298657"/>
    <lineage>
        <taxon>Bacteria</taxon>
        <taxon>Pseudomonadati</taxon>
        <taxon>Pseudomonadota</taxon>
        <taxon>Gammaproteobacteria</taxon>
        <taxon>Alteromonadales</taxon>
        <taxon>Pseudoalteromonadaceae</taxon>
        <taxon>Pseudoalteromonas</taxon>
    </lineage>
</organism>
<keyword evidence="2" id="KW-1133">Transmembrane helix</keyword>
<evidence type="ECO:0000256" key="2">
    <source>
        <dbReference type="SAM" id="Phobius"/>
    </source>
</evidence>
<keyword evidence="2" id="KW-0812">Transmembrane</keyword>
<evidence type="ECO:0000313" key="4">
    <source>
        <dbReference type="Proteomes" id="UP001382455"/>
    </source>
</evidence>
<feature type="compositionally biased region" description="Low complexity" evidence="1">
    <location>
        <begin position="133"/>
        <end position="144"/>
    </location>
</feature>
<feature type="compositionally biased region" description="Polar residues" evidence="1">
    <location>
        <begin position="123"/>
        <end position="132"/>
    </location>
</feature>
<reference evidence="3 4" key="1">
    <citation type="submission" date="2023-12" db="EMBL/GenBank/DDBJ databases">
        <title>Friends and Foes: Symbiotic and Algicidal bacterial influence on Karenia brevis blooms.</title>
        <authorList>
            <person name="Fei C."/>
            <person name="Mohamed A.R."/>
            <person name="Booker A."/>
            <person name="Arshad M."/>
            <person name="Klass S."/>
            <person name="Ahn S."/>
            <person name="Gilbert P.M."/>
            <person name="Heil C.A."/>
            <person name="Martinez J.M."/>
            <person name="Amin S.A."/>
        </authorList>
    </citation>
    <scope>NUCLEOTIDE SEQUENCE [LARGE SCALE GENOMIC DNA]</scope>
    <source>
        <strain evidence="3 4">CE15</strain>
    </source>
</reference>
<dbReference type="InterPro" id="IPR011990">
    <property type="entry name" value="TPR-like_helical_dom_sf"/>
</dbReference>
<protein>
    <submittedName>
        <fullName evidence="3">Tetratricopeptide repeat protein</fullName>
    </submittedName>
</protein>
<proteinExistence type="predicted"/>
<evidence type="ECO:0000313" key="3">
    <source>
        <dbReference type="EMBL" id="MEI4548378.1"/>
    </source>
</evidence>
<dbReference type="Proteomes" id="UP001382455">
    <property type="component" value="Unassembled WGS sequence"/>
</dbReference>
<feature type="region of interest" description="Disordered" evidence="1">
    <location>
        <begin position="1"/>
        <end position="26"/>
    </location>
</feature>
<dbReference type="Gene3D" id="1.25.40.10">
    <property type="entry name" value="Tetratricopeptide repeat domain"/>
    <property type="match status" value="2"/>
</dbReference>
<accession>A0ABU8EN32</accession>
<feature type="region of interest" description="Disordered" evidence="1">
    <location>
        <begin position="82"/>
        <end position="162"/>
    </location>
</feature>
<sequence>MSVLNKTLKGLEQRQTEAAPNAEREQTVNVTPISDIGEKLHKLAIPVLAVVALSLVAYVVYKKDLVQHFFVKSPNAAENVPVATANNDKAAVSEPTSETPNRMLEQENEQANQQRNEQVAEQSKSLTSQSSPQTEQVTQTIEVTNDTTATQAPRVASQKVVPAEEETPLVQLVEREKARPTERQATMKQVTKITATQQANEHFQAGKKAFTFGLVSEAIAALEQCIAVLNEHIECRSLLAAAFYGRQETVKASNVLEQGLSLKPDSMEWRTLLARIYADNKQYNEVLSVLPQRYESQGDKDFWILKGLAAQQLKQHEVALRSFKKLTLSQPEQGKWWLAMARSAEFLQQWQNAMQYYTTATQIGNLSPASQRYAVERLQFIRGRLDAS</sequence>
<keyword evidence="2" id="KW-0472">Membrane</keyword>
<keyword evidence="4" id="KW-1185">Reference proteome</keyword>
<feature type="compositionally biased region" description="Low complexity" evidence="1">
    <location>
        <begin position="109"/>
        <end position="122"/>
    </location>
</feature>
<evidence type="ECO:0000256" key="1">
    <source>
        <dbReference type="SAM" id="MobiDB-lite"/>
    </source>
</evidence>
<comment type="caution">
    <text evidence="3">The sequence shown here is derived from an EMBL/GenBank/DDBJ whole genome shotgun (WGS) entry which is preliminary data.</text>
</comment>
<gene>
    <name evidence="3" type="ORF">WAE96_01485</name>
</gene>